<dbReference type="InterPro" id="IPR044888">
    <property type="entry name" value="Mediatior_Med7_sf"/>
</dbReference>
<reference evidence="9 10" key="1">
    <citation type="journal article" date="2015" name="Fungal Genet. Biol.">
        <title>Evolution of novel wood decay mechanisms in Agaricales revealed by the genome sequences of Fistulina hepatica and Cylindrobasidium torrendii.</title>
        <authorList>
            <person name="Floudas D."/>
            <person name="Held B.W."/>
            <person name="Riley R."/>
            <person name="Nagy L.G."/>
            <person name="Koehler G."/>
            <person name="Ransdell A.S."/>
            <person name="Younus H."/>
            <person name="Chow J."/>
            <person name="Chiniquy J."/>
            <person name="Lipzen A."/>
            <person name="Tritt A."/>
            <person name="Sun H."/>
            <person name="Haridas S."/>
            <person name="LaButti K."/>
            <person name="Ohm R.A."/>
            <person name="Kues U."/>
            <person name="Blanchette R.A."/>
            <person name="Grigoriev I.V."/>
            <person name="Minto R.E."/>
            <person name="Hibbett D.S."/>
        </authorList>
    </citation>
    <scope>NUCLEOTIDE SEQUENCE [LARGE SCALE GENOMIC DNA]</scope>
    <source>
        <strain evidence="9 10">ATCC 64428</strain>
    </source>
</reference>
<dbReference type="SUPFAM" id="SSF140718">
    <property type="entry name" value="Mediator hinge subcomplex-like"/>
    <property type="match status" value="1"/>
</dbReference>
<dbReference type="GO" id="GO:0006357">
    <property type="term" value="P:regulation of transcription by RNA polymerase II"/>
    <property type="evidence" value="ECO:0007669"/>
    <property type="project" value="InterPro"/>
</dbReference>
<gene>
    <name evidence="9" type="ORF">FISHEDRAFT_56766</name>
</gene>
<evidence type="ECO:0000256" key="2">
    <source>
        <dbReference type="ARBA" id="ARBA00009994"/>
    </source>
</evidence>
<dbReference type="InterPro" id="IPR037212">
    <property type="entry name" value="Med7/Med21-like"/>
</dbReference>
<evidence type="ECO:0000256" key="3">
    <source>
        <dbReference type="ARBA" id="ARBA00020631"/>
    </source>
</evidence>
<sequence>MDDDDAELRNPFPSPPSIYTRYTSRNLRLLDLLLERSSDPENANQAEVLRDQQDVPDWSLLELRKPHVDWILEEDQPFYQVFGDTWFVKERVPSLEDLGGHQLYPKDPSRDRRPALKAILRSLLVSYSNLTSALLAPPPTNSSTAPPEWQTHVEWINVLSQNLMAAANDLRPVQARNNLELMMTRQLQLRREETKTMQEKCDAIESRVRQLRQSIADRMNGENIVDTETLPPATATVHAVASIAPADTASDRLTLNHNDIFLWADAVQ</sequence>
<keyword evidence="10" id="KW-1185">Reference proteome</keyword>
<comment type="similarity">
    <text evidence="2 8">Belongs to the Mediator complex subunit 7 family.</text>
</comment>
<evidence type="ECO:0000256" key="4">
    <source>
        <dbReference type="ARBA" id="ARBA00023015"/>
    </source>
</evidence>
<evidence type="ECO:0000256" key="7">
    <source>
        <dbReference type="ARBA" id="ARBA00023242"/>
    </source>
</evidence>
<keyword evidence="5 8" id="KW-0010">Activator</keyword>
<dbReference type="Gene3D" id="6.10.140.200">
    <property type="match status" value="1"/>
</dbReference>
<dbReference type="AlphaFoldDB" id="A0A0D7AI25"/>
<protein>
    <recommendedName>
        <fullName evidence="3 8">Mediator of RNA polymerase II transcription subunit 7</fullName>
    </recommendedName>
</protein>
<evidence type="ECO:0000256" key="5">
    <source>
        <dbReference type="ARBA" id="ARBA00023159"/>
    </source>
</evidence>
<keyword evidence="6 8" id="KW-0804">Transcription</keyword>
<evidence type="ECO:0000313" key="9">
    <source>
        <dbReference type="EMBL" id="KIY51232.1"/>
    </source>
</evidence>
<keyword evidence="4 8" id="KW-0805">Transcription regulation</keyword>
<organism evidence="9 10">
    <name type="scientific">Fistulina hepatica ATCC 64428</name>
    <dbReference type="NCBI Taxonomy" id="1128425"/>
    <lineage>
        <taxon>Eukaryota</taxon>
        <taxon>Fungi</taxon>
        <taxon>Dikarya</taxon>
        <taxon>Basidiomycota</taxon>
        <taxon>Agaricomycotina</taxon>
        <taxon>Agaricomycetes</taxon>
        <taxon>Agaricomycetidae</taxon>
        <taxon>Agaricales</taxon>
        <taxon>Fistulinaceae</taxon>
        <taxon>Fistulina</taxon>
    </lineage>
</organism>
<dbReference type="GO" id="GO:0016592">
    <property type="term" value="C:mediator complex"/>
    <property type="evidence" value="ECO:0007669"/>
    <property type="project" value="InterPro"/>
</dbReference>
<dbReference type="Gene3D" id="6.10.140.1520">
    <property type="match status" value="1"/>
</dbReference>
<evidence type="ECO:0000256" key="1">
    <source>
        <dbReference type="ARBA" id="ARBA00004123"/>
    </source>
</evidence>
<dbReference type="PANTHER" id="PTHR21428">
    <property type="entry name" value="MEDIATOR OF RNA POLYMERASE II TRANSCRIPTION SUBUNIT 7"/>
    <property type="match status" value="1"/>
</dbReference>
<dbReference type="OrthoDB" id="10253553at2759"/>
<comment type="function">
    <text evidence="8">Component of the Mediator complex, a coactivator involved in the regulated transcription of nearly all RNA polymerase II-dependent genes. Mediator functions as a bridge to convey information from gene-specific regulatory proteins to the basal RNA polymerase II transcription machinery.</text>
</comment>
<keyword evidence="7 8" id="KW-0539">Nucleus</keyword>
<dbReference type="EMBL" id="KN881666">
    <property type="protein sequence ID" value="KIY51232.1"/>
    <property type="molecule type" value="Genomic_DNA"/>
</dbReference>
<dbReference type="Proteomes" id="UP000054144">
    <property type="component" value="Unassembled WGS sequence"/>
</dbReference>
<name>A0A0D7AI25_9AGAR</name>
<proteinExistence type="inferred from homology"/>
<accession>A0A0D7AI25</accession>
<evidence type="ECO:0000313" key="10">
    <source>
        <dbReference type="Proteomes" id="UP000054144"/>
    </source>
</evidence>
<dbReference type="InterPro" id="IPR009244">
    <property type="entry name" value="Mediatior_Med7"/>
</dbReference>
<evidence type="ECO:0000256" key="8">
    <source>
        <dbReference type="RuleBase" id="RU364060"/>
    </source>
</evidence>
<evidence type="ECO:0000256" key="6">
    <source>
        <dbReference type="ARBA" id="ARBA00023163"/>
    </source>
</evidence>
<dbReference type="GO" id="GO:0070847">
    <property type="term" value="C:core mediator complex"/>
    <property type="evidence" value="ECO:0007669"/>
    <property type="project" value="TreeGrafter"/>
</dbReference>
<dbReference type="Pfam" id="PF05983">
    <property type="entry name" value="Med7"/>
    <property type="match status" value="1"/>
</dbReference>
<comment type="subunit">
    <text evidence="8">Component of the Mediator complex.</text>
</comment>
<comment type="subcellular location">
    <subcellularLocation>
        <location evidence="1 8">Nucleus</location>
    </subcellularLocation>
</comment>
<dbReference type="PANTHER" id="PTHR21428:SF11">
    <property type="entry name" value="MEDIATOR OF RNA POLYMERASE II TRANSCRIPTION SUBUNIT 7"/>
    <property type="match status" value="1"/>
</dbReference>
<dbReference type="GO" id="GO:0003712">
    <property type="term" value="F:transcription coregulator activity"/>
    <property type="evidence" value="ECO:0007669"/>
    <property type="project" value="InterPro"/>
</dbReference>